<evidence type="ECO:0000313" key="3">
    <source>
        <dbReference type="Proteomes" id="UP001371305"/>
    </source>
</evidence>
<comment type="caution">
    <text evidence="2">The sequence shown here is derived from an EMBL/GenBank/DDBJ whole genome shotgun (WGS) entry which is preliminary data.</text>
</comment>
<protein>
    <submittedName>
        <fullName evidence="2">Uncharacterized protein</fullName>
    </submittedName>
</protein>
<reference evidence="2 3" key="1">
    <citation type="submission" date="2024-04" db="EMBL/GenBank/DDBJ databases">
        <title>Luteolibacter sp. isolated from soil.</title>
        <authorList>
            <person name="An J."/>
        </authorList>
    </citation>
    <scope>NUCLEOTIDE SEQUENCE [LARGE SCALE GENOMIC DNA]</scope>
    <source>
        <strain evidence="2 3">Y139</strain>
    </source>
</reference>
<proteinExistence type="predicted"/>
<gene>
    <name evidence="2" type="ORF">WKV53_16040</name>
</gene>
<name>A0ABU9AWI5_9BACT</name>
<dbReference type="EMBL" id="JBBUKT010000006">
    <property type="protein sequence ID" value="MEK7952026.1"/>
    <property type="molecule type" value="Genomic_DNA"/>
</dbReference>
<feature type="region of interest" description="Disordered" evidence="1">
    <location>
        <begin position="140"/>
        <end position="167"/>
    </location>
</feature>
<sequence>MTDVPTHDDIVAANRIAREKTPAPVFNPPEGEDPSVVNRPQDLLSRSDLFSYLGLATLVPKNAVLHFPKELESRGGFAEQSKFVPWIDFYAANRGWIRTVTVSRAQAMGQEPLDEEVVKSFAKEKRLVVATYQEGPISVNRYEPPAPKTAAVPGKAPALATSTAAKP</sequence>
<keyword evidence="3" id="KW-1185">Reference proteome</keyword>
<dbReference type="RefSeq" id="WP_341405786.1">
    <property type="nucleotide sequence ID" value="NZ_JBBUKT010000006.1"/>
</dbReference>
<evidence type="ECO:0000256" key="1">
    <source>
        <dbReference type="SAM" id="MobiDB-lite"/>
    </source>
</evidence>
<accession>A0ABU9AWI5</accession>
<evidence type="ECO:0000313" key="2">
    <source>
        <dbReference type="EMBL" id="MEK7952026.1"/>
    </source>
</evidence>
<dbReference type="Proteomes" id="UP001371305">
    <property type="component" value="Unassembled WGS sequence"/>
</dbReference>
<feature type="region of interest" description="Disordered" evidence="1">
    <location>
        <begin position="1"/>
        <end position="39"/>
    </location>
</feature>
<organism evidence="2 3">
    <name type="scientific">Luteolibacter soli</name>
    <dbReference type="NCBI Taxonomy" id="3135280"/>
    <lineage>
        <taxon>Bacteria</taxon>
        <taxon>Pseudomonadati</taxon>
        <taxon>Verrucomicrobiota</taxon>
        <taxon>Verrucomicrobiia</taxon>
        <taxon>Verrucomicrobiales</taxon>
        <taxon>Verrucomicrobiaceae</taxon>
        <taxon>Luteolibacter</taxon>
    </lineage>
</organism>
<feature type="compositionally biased region" description="Basic and acidic residues" evidence="1">
    <location>
        <begin position="1"/>
        <end position="21"/>
    </location>
</feature>